<dbReference type="SUPFAM" id="SSF55909">
    <property type="entry name" value="Pentein"/>
    <property type="match status" value="1"/>
</dbReference>
<evidence type="ECO:0000313" key="2">
    <source>
        <dbReference type="EMBL" id="AZU04967.1"/>
    </source>
</evidence>
<gene>
    <name evidence="2" type="ORF">X907_2452</name>
</gene>
<accession>A0A3T0ECE1</accession>
<dbReference type="PANTHER" id="PTHR31377:SF0">
    <property type="entry name" value="AGMATINE DEIMINASE-RELATED"/>
    <property type="match status" value="1"/>
</dbReference>
<dbReference type="KEGG" id="gak:X907_2452"/>
<dbReference type="GO" id="GO:0009446">
    <property type="term" value="P:putrescine biosynthetic process"/>
    <property type="evidence" value="ECO:0007669"/>
    <property type="project" value="InterPro"/>
</dbReference>
<keyword evidence="3" id="KW-1185">Reference proteome</keyword>
<keyword evidence="1" id="KW-0378">Hydrolase</keyword>
<dbReference type="EMBL" id="CP018911">
    <property type="protein sequence ID" value="AZU04967.1"/>
    <property type="molecule type" value="Genomic_DNA"/>
</dbReference>
<organism evidence="2 3">
    <name type="scientific">Glycocaulis alkaliphilus</name>
    <dbReference type="NCBI Taxonomy" id="1434191"/>
    <lineage>
        <taxon>Bacteria</taxon>
        <taxon>Pseudomonadati</taxon>
        <taxon>Pseudomonadota</taxon>
        <taxon>Alphaproteobacteria</taxon>
        <taxon>Maricaulales</taxon>
        <taxon>Maricaulaceae</taxon>
        <taxon>Glycocaulis</taxon>
    </lineage>
</organism>
<dbReference type="Gene3D" id="3.75.10.10">
    <property type="entry name" value="L-arginine/glycine Amidinotransferase, Chain A"/>
    <property type="match status" value="1"/>
</dbReference>
<dbReference type="GO" id="GO:0047632">
    <property type="term" value="F:agmatine deiminase activity"/>
    <property type="evidence" value="ECO:0007669"/>
    <property type="project" value="TreeGrafter"/>
</dbReference>
<reference evidence="2 3" key="1">
    <citation type="submission" date="2016-12" db="EMBL/GenBank/DDBJ databases">
        <title>The genome of dimorphic prosthecate Glycocaulis alkaliphilus 6b-8t, isolated from crude oil dictates its adaptability in petroleum environments.</title>
        <authorList>
            <person name="Wu X.-L."/>
            <person name="Geng S."/>
        </authorList>
    </citation>
    <scope>NUCLEOTIDE SEQUENCE [LARGE SCALE GENOMIC DNA]</scope>
    <source>
        <strain evidence="2 3">6B-8</strain>
    </source>
</reference>
<dbReference type="Pfam" id="PF04371">
    <property type="entry name" value="PAD_porph"/>
    <property type="match status" value="1"/>
</dbReference>
<dbReference type="AlphaFoldDB" id="A0A3T0ECE1"/>
<dbReference type="PANTHER" id="PTHR31377">
    <property type="entry name" value="AGMATINE DEIMINASE-RELATED"/>
    <property type="match status" value="1"/>
</dbReference>
<proteinExistence type="predicted"/>
<dbReference type="GO" id="GO:0004668">
    <property type="term" value="F:protein-arginine deiminase activity"/>
    <property type="evidence" value="ECO:0007669"/>
    <property type="project" value="InterPro"/>
</dbReference>
<dbReference type="InterPro" id="IPR007466">
    <property type="entry name" value="Peptidyl-Arg-deiminase_porph"/>
</dbReference>
<name>A0A3T0ECE1_9PROT</name>
<dbReference type="Proteomes" id="UP000286954">
    <property type="component" value="Chromosome"/>
</dbReference>
<sequence>MQAWYGKAFHRQLSGPLMTANLHIPHETVPQSVIHTCWPADGDLWEENLAPARAEFASFVSHLVRGGQAVAVHAANEETARDVRARLGQTVEVVRNPYGDVWVRDTGPVFAVSNGQLKAVRFRFNGWGGKYELDGDQQIGLAVAALAGATLKEIDLVCEGGALEFDGEGTLLTTRQCLLNANRNPGLGEAQVEDRLKEALGISTVIWLDEGLIGDHTDGHVDNIARFIAPGIVACQSASGSDDPNAKIFDAIARQLESAADAKGRKLKVVRIPSPGRVVDEEGEPKAASHMNWVISPKTVVVPSFNTHADAALEVLKPYFALHTLAASPSSHILSGGGSFHCVTCNQPRV</sequence>
<evidence type="ECO:0000313" key="3">
    <source>
        <dbReference type="Proteomes" id="UP000286954"/>
    </source>
</evidence>
<evidence type="ECO:0000256" key="1">
    <source>
        <dbReference type="ARBA" id="ARBA00022801"/>
    </source>
</evidence>
<protein>
    <submittedName>
        <fullName evidence="2">Peptidyl-arginine deiminase</fullName>
    </submittedName>
</protein>